<dbReference type="Proteomes" id="UP000193922">
    <property type="component" value="Unassembled WGS sequence"/>
</dbReference>
<keyword evidence="3" id="KW-1185">Reference proteome</keyword>
<comment type="caution">
    <text evidence="2">The sequence shown here is derived from an EMBL/GenBank/DDBJ whole genome shotgun (WGS) entry which is preliminary data.</text>
</comment>
<dbReference type="OrthoDB" id="5580898at2759"/>
<reference evidence="2 3" key="1">
    <citation type="submission" date="2016-07" db="EMBL/GenBank/DDBJ databases">
        <title>Pervasive Adenine N6-methylation of Active Genes in Fungi.</title>
        <authorList>
            <consortium name="DOE Joint Genome Institute"/>
            <person name="Mondo S.J."/>
            <person name="Dannebaum R.O."/>
            <person name="Kuo R.C."/>
            <person name="Labutti K."/>
            <person name="Haridas S."/>
            <person name="Kuo A."/>
            <person name="Salamov A."/>
            <person name="Ahrendt S.R."/>
            <person name="Lipzen A."/>
            <person name="Sullivan W."/>
            <person name="Andreopoulos W.B."/>
            <person name="Clum A."/>
            <person name="Lindquist E."/>
            <person name="Daum C."/>
            <person name="Ramamoorthy G.K."/>
            <person name="Gryganskyi A."/>
            <person name="Culley D."/>
            <person name="Magnuson J.K."/>
            <person name="James T.Y."/>
            <person name="O'Malley M.A."/>
            <person name="Stajich J.E."/>
            <person name="Spatafora J.W."/>
            <person name="Visel A."/>
            <person name="Grigoriev I.V."/>
        </authorList>
    </citation>
    <scope>NUCLEOTIDE SEQUENCE [LARGE SCALE GENOMIC DNA]</scope>
    <source>
        <strain evidence="2 3">ATCC 12442</strain>
    </source>
</reference>
<gene>
    <name evidence="2" type="ORF">DL89DRAFT_46145</name>
</gene>
<dbReference type="AlphaFoldDB" id="A0A1Y1W258"/>
<organism evidence="2 3">
    <name type="scientific">Linderina pennispora</name>
    <dbReference type="NCBI Taxonomy" id="61395"/>
    <lineage>
        <taxon>Eukaryota</taxon>
        <taxon>Fungi</taxon>
        <taxon>Fungi incertae sedis</taxon>
        <taxon>Zoopagomycota</taxon>
        <taxon>Kickxellomycotina</taxon>
        <taxon>Kickxellomycetes</taxon>
        <taxon>Kickxellales</taxon>
        <taxon>Kickxellaceae</taxon>
        <taxon>Linderina</taxon>
    </lineage>
</organism>
<feature type="region of interest" description="Disordered" evidence="1">
    <location>
        <begin position="1"/>
        <end position="71"/>
    </location>
</feature>
<proteinExistence type="predicted"/>
<protein>
    <submittedName>
        <fullName evidence="2">Uncharacterized protein</fullName>
    </submittedName>
</protein>
<sequence length="222" mass="25339">MRPDLHKQKASRRYQATHKEAAQTHRERHGKSRPADHPSTSPSVDRKQFSRRNMQDNSWRYADPSDVPSDAQDEQDIADFLKYMQDKSDGLAAEQSAVYFQLQSETVELPESHVWEKLVEVPWEMLSRDAAEWQDLHGLLGIDEWTEMPQVEESVGMPVEARVERRVPATLQTSKLMTVRPAAQPAVRPAFRPQPVKKPAVLPTPPKKPAADELEAFLDDLI</sequence>
<dbReference type="EMBL" id="MCFD01000012">
    <property type="protein sequence ID" value="ORX67532.1"/>
    <property type="molecule type" value="Genomic_DNA"/>
</dbReference>
<dbReference type="GeneID" id="63808346"/>
<accession>A0A1Y1W258</accession>
<name>A0A1Y1W258_9FUNG</name>
<evidence type="ECO:0000256" key="1">
    <source>
        <dbReference type="SAM" id="MobiDB-lite"/>
    </source>
</evidence>
<dbReference type="RefSeq" id="XP_040741419.1">
    <property type="nucleotide sequence ID" value="XM_040891698.1"/>
</dbReference>
<evidence type="ECO:0000313" key="3">
    <source>
        <dbReference type="Proteomes" id="UP000193922"/>
    </source>
</evidence>
<feature type="region of interest" description="Disordered" evidence="1">
    <location>
        <begin position="182"/>
        <end position="209"/>
    </location>
</feature>
<feature type="compositionally biased region" description="Low complexity" evidence="1">
    <location>
        <begin position="182"/>
        <end position="194"/>
    </location>
</feature>
<evidence type="ECO:0000313" key="2">
    <source>
        <dbReference type="EMBL" id="ORX67532.1"/>
    </source>
</evidence>